<sequence>MNPMKMDMQACIDACLDCYKTCLSSASHHCLEAGGPHTEAAHFRLMLACAEMCRASAHLMLLGTDAHRHSCAACAEICAACADDCERVGDMDACVAACRRCADECRKMAA</sequence>
<protein>
    <submittedName>
        <fullName evidence="1">Ferredoxin</fullName>
    </submittedName>
</protein>
<comment type="caution">
    <text evidence="1">The sequence shown here is derived from an EMBL/GenBank/DDBJ whole genome shotgun (WGS) entry which is preliminary data.</text>
</comment>
<evidence type="ECO:0000313" key="1">
    <source>
        <dbReference type="EMBL" id="KTQ97746.1"/>
    </source>
</evidence>
<dbReference type="STRING" id="401562.NS365_11550"/>
<dbReference type="PATRIC" id="fig|401562.3.peg.4242"/>
<dbReference type="Proteomes" id="UP000078272">
    <property type="component" value="Unassembled WGS sequence"/>
</dbReference>
<dbReference type="EMBL" id="LDPZ01000006">
    <property type="protein sequence ID" value="KTQ97746.1"/>
    <property type="molecule type" value="Genomic_DNA"/>
</dbReference>
<dbReference type="AlphaFoldDB" id="A0A175RE79"/>
<dbReference type="Gene3D" id="1.20.1270.360">
    <property type="match status" value="1"/>
</dbReference>
<proteinExistence type="predicted"/>
<accession>A0A175RE79</accession>
<name>A0A175RE79_9HYPH</name>
<dbReference type="OrthoDB" id="5396211at2"/>
<dbReference type="InterPro" id="IPR005560">
    <property type="entry name" value="Csp_YhjQ"/>
</dbReference>
<dbReference type="PANTHER" id="PTHR37310">
    <property type="entry name" value="CYTOPLASMIC PROTEIN-RELATED"/>
    <property type="match status" value="1"/>
</dbReference>
<gene>
    <name evidence="1" type="ORF">NS226_03610</name>
</gene>
<dbReference type="PANTHER" id="PTHR37310:SF1">
    <property type="entry name" value="CYTOPLASMIC PROTEIN"/>
    <property type="match status" value="1"/>
</dbReference>
<dbReference type="RefSeq" id="WP_058633811.1">
    <property type="nucleotide sequence ID" value="NZ_LDPZ01000006.1"/>
</dbReference>
<dbReference type="Pfam" id="PF03860">
    <property type="entry name" value="Csp"/>
    <property type="match status" value="1"/>
</dbReference>
<organism evidence="1 2">
    <name type="scientific">Aureimonas ureilytica</name>
    <dbReference type="NCBI Taxonomy" id="401562"/>
    <lineage>
        <taxon>Bacteria</taxon>
        <taxon>Pseudomonadati</taxon>
        <taxon>Pseudomonadota</taxon>
        <taxon>Alphaproteobacteria</taxon>
        <taxon>Hyphomicrobiales</taxon>
        <taxon>Aurantimonadaceae</taxon>
        <taxon>Aureimonas</taxon>
    </lineage>
</organism>
<evidence type="ECO:0000313" key="2">
    <source>
        <dbReference type="Proteomes" id="UP000078272"/>
    </source>
</evidence>
<reference evidence="1 2" key="1">
    <citation type="journal article" date="2016" name="Front. Microbiol.">
        <title>Genomic Resource of Rice Seed Associated Bacteria.</title>
        <authorList>
            <person name="Midha S."/>
            <person name="Bansal K."/>
            <person name="Sharma S."/>
            <person name="Kumar N."/>
            <person name="Patil P.P."/>
            <person name="Chaudhry V."/>
            <person name="Patil P.B."/>
        </authorList>
    </citation>
    <scope>NUCLEOTIDE SEQUENCE [LARGE SCALE GENOMIC DNA]</scope>
    <source>
        <strain evidence="1 2">NS226</strain>
    </source>
</reference>